<dbReference type="AlphaFoldDB" id="A0A0G4HBN9"/>
<evidence type="ECO:0000313" key="2">
    <source>
        <dbReference type="EMBL" id="CEM41414.1"/>
    </source>
</evidence>
<feature type="compositionally biased region" description="Acidic residues" evidence="1">
    <location>
        <begin position="270"/>
        <end position="284"/>
    </location>
</feature>
<name>A0A0G4HBN9_9ALVE</name>
<dbReference type="EMBL" id="CDMZ01002230">
    <property type="protein sequence ID" value="CEM41414.1"/>
    <property type="molecule type" value="Genomic_DNA"/>
</dbReference>
<feature type="compositionally biased region" description="Basic residues" evidence="1">
    <location>
        <begin position="336"/>
        <end position="345"/>
    </location>
</feature>
<protein>
    <submittedName>
        <fullName evidence="2">Uncharacterized protein</fullName>
    </submittedName>
</protein>
<organism evidence="2">
    <name type="scientific">Chromera velia CCMP2878</name>
    <dbReference type="NCBI Taxonomy" id="1169474"/>
    <lineage>
        <taxon>Eukaryota</taxon>
        <taxon>Sar</taxon>
        <taxon>Alveolata</taxon>
        <taxon>Colpodellida</taxon>
        <taxon>Chromeraceae</taxon>
        <taxon>Chromera</taxon>
    </lineage>
</organism>
<reference evidence="2" key="1">
    <citation type="submission" date="2014-11" db="EMBL/GenBank/DDBJ databases">
        <authorList>
            <person name="Otto D Thomas"/>
            <person name="Naeem Raeece"/>
        </authorList>
    </citation>
    <scope>NUCLEOTIDE SEQUENCE</scope>
</reference>
<feature type="compositionally biased region" description="Basic and acidic residues" evidence="1">
    <location>
        <begin position="322"/>
        <end position="335"/>
    </location>
</feature>
<proteinExistence type="predicted"/>
<feature type="region of interest" description="Disordered" evidence="1">
    <location>
        <begin position="205"/>
        <end position="224"/>
    </location>
</feature>
<accession>A0A0G4HBN9</accession>
<dbReference type="VEuPathDB" id="CryptoDB:Cvel_26000"/>
<feature type="region of interest" description="Disordered" evidence="1">
    <location>
        <begin position="245"/>
        <end position="345"/>
    </location>
</feature>
<sequence>MVEQFQRMEEQLAAATKNGKLRPGVNREAYMRAKAQLEKNRAIVEYQQEVEAQDEVGDNVVMEIQVRPAGSKKKWERTMRVPGDNSSKVYASKWIAGGHKDWFARTLYKGAIDRQVAMSLYQDRTKLDQMEEKICEYFKFEPGTTLEWGYTMKYAPLKTAVKMGKVPDRVWPIDEEMMTPAFLLPAKRVFNDLKEKATGFYDKLKGKEKEEEGPNRELTEEEKKVGQDVKALSVDYEIDAKREDKKAKKKTAVAAEAGGNSFTPNFFGGGDDDGESDAWGDAYDEVFGGGGGRGARPSLQEEVALLEGRDVMPSLKGKKDKRRETQRTKQSERNARGGKKGIRRS</sequence>
<evidence type="ECO:0000256" key="1">
    <source>
        <dbReference type="SAM" id="MobiDB-lite"/>
    </source>
</evidence>
<gene>
    <name evidence="2" type="ORF">Cvel_26000</name>
</gene>